<dbReference type="HOGENOM" id="CLU_129840_0_0_6"/>
<evidence type="ECO:0000313" key="3">
    <source>
        <dbReference type="Proteomes" id="UP000005953"/>
    </source>
</evidence>
<feature type="transmembrane region" description="Helical" evidence="1">
    <location>
        <begin position="100"/>
        <end position="120"/>
    </location>
</feature>
<reference evidence="2 3" key="1">
    <citation type="submission" date="2006-02" db="EMBL/GenBank/DDBJ databases">
        <authorList>
            <person name="Pinhassi J."/>
            <person name="Pedros-Alio C."/>
            <person name="Ferriera S."/>
            <person name="Johnson J."/>
            <person name="Kravitz S."/>
            <person name="Halpern A."/>
            <person name="Remington K."/>
            <person name="Beeson K."/>
            <person name="Tran B."/>
            <person name="Rogers Y.-H."/>
            <person name="Friedman R."/>
            <person name="Venter J.C."/>
        </authorList>
    </citation>
    <scope>NUCLEOTIDE SEQUENCE [LARGE SCALE GENOMIC DNA]</scope>
    <source>
        <strain evidence="2 3">MED297</strain>
    </source>
</reference>
<dbReference type="RefSeq" id="WP_008042085.1">
    <property type="nucleotide sequence ID" value="NZ_CH724149.1"/>
</dbReference>
<dbReference type="AlphaFoldDB" id="A4BBD0"/>
<dbReference type="Proteomes" id="UP000005953">
    <property type="component" value="Unassembled WGS sequence"/>
</dbReference>
<dbReference type="EMBL" id="AAOE01000003">
    <property type="protein sequence ID" value="EAR10743.1"/>
    <property type="molecule type" value="Genomic_DNA"/>
</dbReference>
<keyword evidence="3" id="KW-1185">Reference proteome</keyword>
<feature type="transmembrane region" description="Helical" evidence="1">
    <location>
        <begin position="46"/>
        <end position="69"/>
    </location>
</feature>
<keyword evidence="1" id="KW-0472">Membrane</keyword>
<proteinExistence type="predicted"/>
<sequence length="191" mass="21746">MKIQALFKVLRFMMSKGKFYLLAFLTLSTMFIMTDFQYSLVSLKEYLNVLLLISTVIFTIMGLWIAILYPSALNRLANPRKVETADFSETGADTKRLESLVATVMKSAIVVFFIMVIFLAGLTSQAIDLEDSTVSIIKQITFSFVVMLSFVQSEALFYVIKSNILFLSDFHQKRSVIEDDKSFFEDATNDD</sequence>
<name>A4BBD0_9GAMM</name>
<dbReference type="OrthoDB" id="6638186at2"/>
<feature type="transmembrane region" description="Helical" evidence="1">
    <location>
        <begin position="20"/>
        <end position="40"/>
    </location>
</feature>
<keyword evidence="1" id="KW-1133">Transmembrane helix</keyword>
<keyword evidence="1" id="KW-0812">Transmembrane</keyword>
<gene>
    <name evidence="2" type="ORF">MED297_12025</name>
</gene>
<comment type="caution">
    <text evidence="2">The sequence shown here is derived from an EMBL/GenBank/DDBJ whole genome shotgun (WGS) entry which is preliminary data.</text>
</comment>
<evidence type="ECO:0000256" key="1">
    <source>
        <dbReference type="SAM" id="Phobius"/>
    </source>
</evidence>
<protein>
    <submittedName>
        <fullName evidence="2">Uncharacterized protein</fullName>
    </submittedName>
</protein>
<organism evidence="2 3">
    <name type="scientific">Reinekea blandensis MED297</name>
    <dbReference type="NCBI Taxonomy" id="314283"/>
    <lineage>
        <taxon>Bacteria</taxon>
        <taxon>Pseudomonadati</taxon>
        <taxon>Pseudomonadota</taxon>
        <taxon>Gammaproteobacteria</taxon>
        <taxon>Oceanospirillales</taxon>
        <taxon>Saccharospirillaceae</taxon>
        <taxon>Reinekea</taxon>
    </lineage>
</organism>
<evidence type="ECO:0000313" key="2">
    <source>
        <dbReference type="EMBL" id="EAR10743.1"/>
    </source>
</evidence>
<feature type="transmembrane region" description="Helical" evidence="1">
    <location>
        <begin position="140"/>
        <end position="160"/>
    </location>
</feature>
<accession>A4BBD0</accession>